<reference evidence="4 5" key="1">
    <citation type="journal article" date="2007" name="Int. J. Syst. Evol. Microbiol.">
        <title>Natronorubrum sulfidifaciens sp. nov., an extremely haloalkaliphilic archaeon isolated from Aiding salt lake in Xin-Jiang, China.</title>
        <authorList>
            <person name="Cui H.L."/>
            <person name="Tohty D."/>
            <person name="Liu H.C."/>
            <person name="Liu S.J."/>
            <person name="Oren A."/>
            <person name="Zhou P.J."/>
        </authorList>
    </citation>
    <scope>NUCLEOTIDE SEQUENCE [LARGE SCALE GENOMIC DNA]</scope>
    <source>
        <strain evidence="4 5">7-3</strain>
    </source>
</reference>
<accession>A0A5P9P455</accession>
<feature type="compositionally biased region" description="Basic and acidic residues" evidence="1">
    <location>
        <begin position="194"/>
        <end position="203"/>
    </location>
</feature>
<dbReference type="InterPro" id="IPR058486">
    <property type="entry name" value="DUF8173"/>
</dbReference>
<proteinExistence type="predicted"/>
<gene>
    <name evidence="4" type="ORF">GCU68_10060</name>
</gene>
<name>A0A5P9P455_9EURY</name>
<dbReference type="GeneID" id="42301390"/>
<organism evidence="4 5">
    <name type="scientific">Natronorubrum aibiense</name>
    <dbReference type="NCBI Taxonomy" id="348826"/>
    <lineage>
        <taxon>Archaea</taxon>
        <taxon>Methanobacteriati</taxon>
        <taxon>Methanobacteriota</taxon>
        <taxon>Stenosarchaea group</taxon>
        <taxon>Halobacteria</taxon>
        <taxon>Halobacteriales</taxon>
        <taxon>Natrialbaceae</taxon>
        <taxon>Natronorubrum</taxon>
    </lineage>
</organism>
<evidence type="ECO:0000313" key="4">
    <source>
        <dbReference type="EMBL" id="QFU82846.1"/>
    </source>
</evidence>
<evidence type="ECO:0000259" key="3">
    <source>
        <dbReference type="Pfam" id="PF26514"/>
    </source>
</evidence>
<evidence type="ECO:0000256" key="1">
    <source>
        <dbReference type="SAM" id="MobiDB-lite"/>
    </source>
</evidence>
<feature type="transmembrane region" description="Helical" evidence="2">
    <location>
        <begin position="109"/>
        <end position="135"/>
    </location>
</feature>
<keyword evidence="2" id="KW-0812">Transmembrane</keyword>
<dbReference type="EMBL" id="CP045488">
    <property type="protein sequence ID" value="QFU82846.1"/>
    <property type="molecule type" value="Genomic_DNA"/>
</dbReference>
<dbReference type="OrthoDB" id="164059at2157"/>
<evidence type="ECO:0000313" key="5">
    <source>
        <dbReference type="Proteomes" id="UP000326170"/>
    </source>
</evidence>
<feature type="compositionally biased region" description="Basic and acidic residues" evidence="1">
    <location>
        <begin position="227"/>
        <end position="242"/>
    </location>
</feature>
<feature type="domain" description="DUF8173" evidence="3">
    <location>
        <begin position="11"/>
        <end position="193"/>
    </location>
</feature>
<feature type="transmembrane region" description="Helical" evidence="2">
    <location>
        <begin position="156"/>
        <end position="181"/>
    </location>
</feature>
<feature type="region of interest" description="Disordered" evidence="1">
    <location>
        <begin position="194"/>
        <end position="256"/>
    </location>
</feature>
<dbReference type="Pfam" id="PF26514">
    <property type="entry name" value="DUF8173"/>
    <property type="match status" value="1"/>
</dbReference>
<sequence>MFPAAVGTDVARATQPLATAAANDGLLTVASPGIARAGAVVVVWACLTLGVGWLLLERFTASTRAIRDDIDDRPDLVFPVGFIVFFGLLVLVSLPLFATSVLEVPVVGAIGTVVALPSLALWGVLAIVGGAYGTLAVGDWLAGRVGSDTPSAWSSLILGTITVGLSQFVPVLGAVVVMSVATVGTGAVVRRRLDDGSDDRSATDDADEPMAPRVGDSSMDDPLAVDRGADDGRSRGRERDSAITRTRGNSADRRRR</sequence>
<keyword evidence="2" id="KW-0472">Membrane</keyword>
<protein>
    <recommendedName>
        <fullName evidence="3">DUF8173 domain-containing protein</fullName>
    </recommendedName>
</protein>
<dbReference type="RefSeq" id="WP_152941232.1">
    <property type="nucleotide sequence ID" value="NZ_CP045488.1"/>
</dbReference>
<keyword evidence="2" id="KW-1133">Transmembrane helix</keyword>
<feature type="transmembrane region" description="Helical" evidence="2">
    <location>
        <begin position="76"/>
        <end position="97"/>
    </location>
</feature>
<feature type="transmembrane region" description="Helical" evidence="2">
    <location>
        <begin position="34"/>
        <end position="56"/>
    </location>
</feature>
<dbReference type="KEGG" id="nas:GCU68_10060"/>
<dbReference type="AlphaFoldDB" id="A0A5P9P455"/>
<keyword evidence="5" id="KW-1185">Reference proteome</keyword>
<evidence type="ECO:0000256" key="2">
    <source>
        <dbReference type="SAM" id="Phobius"/>
    </source>
</evidence>
<dbReference type="Proteomes" id="UP000326170">
    <property type="component" value="Chromosome"/>
</dbReference>